<dbReference type="PROSITE" id="PS50043">
    <property type="entry name" value="HTH_LUXR_2"/>
    <property type="match status" value="1"/>
</dbReference>
<evidence type="ECO:0000256" key="1">
    <source>
        <dbReference type="ARBA" id="ARBA00023015"/>
    </source>
</evidence>
<dbReference type="GO" id="GO:0003677">
    <property type="term" value="F:DNA binding"/>
    <property type="evidence" value="ECO:0007669"/>
    <property type="project" value="InterPro"/>
</dbReference>
<keyword evidence="1" id="KW-0805">Transcription regulation</keyword>
<dbReference type="OrthoDB" id="2612750at2"/>
<evidence type="ECO:0000259" key="3">
    <source>
        <dbReference type="PROSITE" id="PS50043"/>
    </source>
</evidence>
<comment type="caution">
    <text evidence="4">The sequence shown here is derived from an EMBL/GenBank/DDBJ whole genome shotgun (WGS) entry which is preliminary data.</text>
</comment>
<keyword evidence="2" id="KW-0804">Transcription</keyword>
<organism evidence="4 5">
    <name type="scientific">Bacillus thermotolerans</name>
    <name type="common">Quasibacillus thermotolerans</name>
    <dbReference type="NCBI Taxonomy" id="1221996"/>
    <lineage>
        <taxon>Bacteria</taxon>
        <taxon>Bacillati</taxon>
        <taxon>Bacillota</taxon>
        <taxon>Bacilli</taxon>
        <taxon>Bacillales</taxon>
        <taxon>Bacillaceae</taxon>
        <taxon>Bacillus</taxon>
    </lineage>
</organism>
<dbReference type="SUPFAM" id="SSF46894">
    <property type="entry name" value="C-terminal effector domain of the bipartite response regulators"/>
    <property type="match status" value="1"/>
</dbReference>
<reference evidence="4" key="1">
    <citation type="submission" date="2015-02" db="EMBL/GenBank/DDBJ databases">
        <title>Genome Assembly of Bacillaceae bacterium MTCC 8252.</title>
        <authorList>
            <person name="Verma A."/>
            <person name="Khatri I."/>
            <person name="Mual P."/>
            <person name="Subramanian S."/>
            <person name="Krishnamurthi S."/>
        </authorList>
    </citation>
    <scope>NUCLEOTIDE SEQUENCE [LARGE SCALE GENOMIC DNA]</scope>
    <source>
        <strain evidence="4">MTCC 8252</strain>
    </source>
</reference>
<dbReference type="AlphaFoldDB" id="A0A0F5HVN1"/>
<accession>A0A0F5HVN1</accession>
<evidence type="ECO:0000256" key="2">
    <source>
        <dbReference type="ARBA" id="ARBA00023163"/>
    </source>
</evidence>
<dbReference type="InterPro" id="IPR016032">
    <property type="entry name" value="Sig_transdc_resp-reg_C-effctor"/>
</dbReference>
<sequence length="37" mass="4202">MADQLVVSLNTIKKHLQNIYKKLGVSNRTSLLSFLMP</sequence>
<dbReference type="Proteomes" id="UP000031563">
    <property type="component" value="Unassembled WGS sequence"/>
</dbReference>
<feature type="domain" description="HTH luxR-type" evidence="3">
    <location>
        <begin position="1"/>
        <end position="37"/>
    </location>
</feature>
<dbReference type="EMBL" id="JWIR02000053">
    <property type="protein sequence ID" value="KKB37346.1"/>
    <property type="molecule type" value="Genomic_DNA"/>
</dbReference>
<dbReference type="InterPro" id="IPR036388">
    <property type="entry name" value="WH-like_DNA-bd_sf"/>
</dbReference>
<dbReference type="Pfam" id="PF00196">
    <property type="entry name" value="GerE"/>
    <property type="match status" value="1"/>
</dbReference>
<protein>
    <recommendedName>
        <fullName evidence="3">HTH luxR-type domain-containing protein</fullName>
    </recommendedName>
</protein>
<name>A0A0F5HVN1_BACTR</name>
<proteinExistence type="predicted"/>
<dbReference type="InterPro" id="IPR000792">
    <property type="entry name" value="Tscrpt_reg_LuxR_C"/>
</dbReference>
<keyword evidence="5" id="KW-1185">Reference proteome</keyword>
<evidence type="ECO:0000313" key="5">
    <source>
        <dbReference type="Proteomes" id="UP000031563"/>
    </source>
</evidence>
<dbReference type="GO" id="GO:0006355">
    <property type="term" value="P:regulation of DNA-templated transcription"/>
    <property type="evidence" value="ECO:0007669"/>
    <property type="project" value="InterPro"/>
</dbReference>
<gene>
    <name evidence="4" type="ORF">QY95_02853</name>
</gene>
<evidence type="ECO:0000313" key="4">
    <source>
        <dbReference type="EMBL" id="KKB37346.1"/>
    </source>
</evidence>
<dbReference type="Gene3D" id="1.10.10.10">
    <property type="entry name" value="Winged helix-like DNA-binding domain superfamily/Winged helix DNA-binding domain"/>
    <property type="match status" value="1"/>
</dbReference>